<feature type="domain" description="DDE-1" evidence="1">
    <location>
        <begin position="255"/>
        <end position="442"/>
    </location>
</feature>
<keyword evidence="2" id="KW-0540">Nuclease</keyword>
<evidence type="ECO:0000313" key="2">
    <source>
        <dbReference type="EMBL" id="KAF4038130.1"/>
    </source>
</evidence>
<dbReference type="Gene3D" id="1.10.10.10">
    <property type="entry name" value="Winged helix-like DNA-binding domain superfamily/Winged helix DNA-binding domain"/>
    <property type="match status" value="1"/>
</dbReference>
<gene>
    <name evidence="2" type="ORF">GN244_ATG09907</name>
</gene>
<dbReference type="InterPro" id="IPR050863">
    <property type="entry name" value="CenT-Element_Derived"/>
</dbReference>
<dbReference type="Pfam" id="PF03184">
    <property type="entry name" value="DDE_1"/>
    <property type="match status" value="1"/>
</dbReference>
<comment type="caution">
    <text evidence="2">The sequence shown here is derived from an EMBL/GenBank/DDBJ whole genome shotgun (WGS) entry which is preliminary data.</text>
</comment>
<name>A0A833T2Y1_PHYIN</name>
<evidence type="ECO:0000259" key="1">
    <source>
        <dbReference type="Pfam" id="PF03184"/>
    </source>
</evidence>
<dbReference type="InterPro" id="IPR036388">
    <property type="entry name" value="WH-like_DNA-bd_sf"/>
</dbReference>
<dbReference type="GO" id="GO:0004519">
    <property type="term" value="F:endonuclease activity"/>
    <property type="evidence" value="ECO:0007669"/>
    <property type="project" value="UniProtKB-KW"/>
</dbReference>
<dbReference type="PANTHER" id="PTHR19303">
    <property type="entry name" value="TRANSPOSON"/>
    <property type="match status" value="1"/>
</dbReference>
<dbReference type="InterPro" id="IPR036397">
    <property type="entry name" value="RNaseH_sf"/>
</dbReference>
<dbReference type="InterPro" id="IPR004875">
    <property type="entry name" value="DDE_SF_endonuclease_dom"/>
</dbReference>
<dbReference type="PANTHER" id="PTHR19303:SF57">
    <property type="entry name" value="HTH CENPB-TYPE DOMAIN-CONTAINING PROTEIN"/>
    <property type="match status" value="1"/>
</dbReference>
<keyword evidence="2" id="KW-0378">Hydrolase</keyword>
<organism evidence="2 3">
    <name type="scientific">Phytophthora infestans</name>
    <name type="common">Potato late blight agent</name>
    <name type="synonym">Botrytis infestans</name>
    <dbReference type="NCBI Taxonomy" id="4787"/>
    <lineage>
        <taxon>Eukaryota</taxon>
        <taxon>Sar</taxon>
        <taxon>Stramenopiles</taxon>
        <taxon>Oomycota</taxon>
        <taxon>Peronosporomycetes</taxon>
        <taxon>Peronosporales</taxon>
        <taxon>Peronosporaceae</taxon>
        <taxon>Phytophthora</taxon>
    </lineage>
</organism>
<evidence type="ECO:0000313" key="3">
    <source>
        <dbReference type="Proteomes" id="UP000602510"/>
    </source>
</evidence>
<accession>A0A833T2Y1</accession>
<dbReference type="Proteomes" id="UP000602510">
    <property type="component" value="Unassembled WGS sequence"/>
</dbReference>
<dbReference type="AlphaFoldDB" id="A0A833T2Y1"/>
<dbReference type="GO" id="GO:0003677">
    <property type="term" value="F:DNA binding"/>
    <property type="evidence" value="ECO:0007669"/>
    <property type="project" value="TreeGrafter"/>
</dbReference>
<dbReference type="EMBL" id="WSZM01000219">
    <property type="protein sequence ID" value="KAF4038130.1"/>
    <property type="molecule type" value="Genomic_DNA"/>
</dbReference>
<reference evidence="2" key="1">
    <citation type="submission" date="2020-04" db="EMBL/GenBank/DDBJ databases">
        <title>Hybrid Assembly of Korean Phytophthora infestans isolates.</title>
        <authorList>
            <person name="Prokchorchik M."/>
            <person name="Lee Y."/>
            <person name="Seo J."/>
            <person name="Cho J.-H."/>
            <person name="Park Y.-E."/>
            <person name="Jang D.-C."/>
            <person name="Im J.-S."/>
            <person name="Choi J.-G."/>
            <person name="Park H.-J."/>
            <person name="Lee G.-B."/>
            <person name="Lee Y.-G."/>
            <person name="Hong S.-Y."/>
            <person name="Cho K."/>
            <person name="Sohn K.H."/>
        </authorList>
    </citation>
    <scope>NUCLEOTIDE SEQUENCE</scope>
    <source>
        <strain evidence="2">KR_1_A1</strain>
    </source>
</reference>
<dbReference type="Gene3D" id="3.30.420.10">
    <property type="entry name" value="Ribonuclease H-like superfamily/Ribonuclease H"/>
    <property type="match status" value="1"/>
</dbReference>
<sequence length="447" mass="50293">MEELELRMLQWGIRDGAGAAGDEDDAAESDSSGGGEVIYQLNLPSKGRRSTYSNELKLRVVEKVKAGGKVAAVAASNDVHTRTAVYEWIKNEDRLREACANKKSSKTTLGGQGRHCVFPYADELIQWIKAMRRDDFALKTNHCVAFVKEEYSSWASDYLLTRQEDSLRRAIRRVALSRGFSFRRATKTIISTQELLAEQQRFSAEVGAEIKKAYQRECVFNADETAVYYEEDPGIILAERGQSKSARVKGRRRSDRASVLLTVNAAGKKLKPLVIFRGQPGGTIERDMTAYSNQVLVTVQQNGWMDTRVWNETFINGQWAEFVCDEFPDPLAIYVDNLKCHVSETAQEAFASWGTELVPLPKNTTAVLQPLDVGIMGPFKKKLRSLTLSYNLTSIQRNGSLPLRERLLALKRMSADEKRKLLVDRVVTAWAAIDERCIKRAWEKAGL</sequence>
<keyword evidence="3" id="KW-1185">Reference proteome</keyword>
<dbReference type="GO" id="GO:0005634">
    <property type="term" value="C:nucleus"/>
    <property type="evidence" value="ECO:0007669"/>
    <property type="project" value="TreeGrafter"/>
</dbReference>
<proteinExistence type="predicted"/>
<keyword evidence="2" id="KW-0255">Endonuclease</keyword>
<protein>
    <submittedName>
        <fullName evidence="2">DDE superfamily endonuclease</fullName>
    </submittedName>
</protein>